<keyword evidence="2" id="KW-1185">Reference proteome</keyword>
<dbReference type="AlphaFoldDB" id="A0A139IHK9"/>
<protein>
    <submittedName>
        <fullName evidence="1">Uncharacterized protein</fullName>
    </submittedName>
</protein>
<proteinExistence type="predicted"/>
<sequence>MYFANGPSRIKRPEAYTIMLLLSFMSRIKSHEKPRSKKEILPPAEGEIASLAPRLRALITQERKKTLDPGLHCGRNVMCELAQLMIEHSAGQAAPTRGQVDTWKRYPNLELSLAMDVALHSLVEMQCYI</sequence>
<gene>
    <name evidence="1" type="ORF">AC579_2465</name>
</gene>
<evidence type="ECO:0000313" key="1">
    <source>
        <dbReference type="EMBL" id="KXT14199.1"/>
    </source>
</evidence>
<evidence type="ECO:0000313" key="2">
    <source>
        <dbReference type="Proteomes" id="UP000073492"/>
    </source>
</evidence>
<organism evidence="1 2">
    <name type="scientific">Pseudocercospora musae</name>
    <dbReference type="NCBI Taxonomy" id="113226"/>
    <lineage>
        <taxon>Eukaryota</taxon>
        <taxon>Fungi</taxon>
        <taxon>Dikarya</taxon>
        <taxon>Ascomycota</taxon>
        <taxon>Pezizomycotina</taxon>
        <taxon>Dothideomycetes</taxon>
        <taxon>Dothideomycetidae</taxon>
        <taxon>Mycosphaerellales</taxon>
        <taxon>Mycosphaerellaceae</taxon>
        <taxon>Pseudocercospora</taxon>
    </lineage>
</organism>
<dbReference type="EMBL" id="LFZO01000091">
    <property type="protein sequence ID" value="KXT14199.1"/>
    <property type="molecule type" value="Genomic_DNA"/>
</dbReference>
<dbReference type="Proteomes" id="UP000073492">
    <property type="component" value="Unassembled WGS sequence"/>
</dbReference>
<comment type="caution">
    <text evidence="1">The sequence shown here is derived from an EMBL/GenBank/DDBJ whole genome shotgun (WGS) entry which is preliminary data.</text>
</comment>
<reference evidence="1 2" key="1">
    <citation type="submission" date="2015-07" db="EMBL/GenBank/DDBJ databases">
        <title>Comparative genomics of the Sigatoka disease complex on banana suggests a link between parallel evolutionary changes in Pseudocercospora fijiensis and Pseudocercospora eumusae and increased virulence on the banana host.</title>
        <authorList>
            <person name="Chang T.-C."/>
            <person name="Salvucci A."/>
            <person name="Crous P.W."/>
            <person name="Stergiopoulos I."/>
        </authorList>
    </citation>
    <scope>NUCLEOTIDE SEQUENCE [LARGE SCALE GENOMIC DNA]</scope>
    <source>
        <strain evidence="1 2">CBS 116634</strain>
    </source>
</reference>
<name>A0A139IHK9_9PEZI</name>
<accession>A0A139IHK9</accession>